<evidence type="ECO:0000313" key="52">
    <source>
        <dbReference type="Proteomes" id="UP000034872"/>
    </source>
</evidence>
<evidence type="ECO:0000313" key="44">
    <source>
        <dbReference type="Proteomes" id="UP000034566"/>
    </source>
</evidence>
<dbReference type="EMBL" id="JJQM01000052">
    <property type="protein sequence ID" value="KKH56981.1"/>
    <property type="molecule type" value="Genomic_DNA"/>
</dbReference>
<evidence type="ECO:0000313" key="17">
    <source>
        <dbReference type="EMBL" id="KKH56981.1"/>
    </source>
</evidence>
<dbReference type="Proteomes" id="UP000034040">
    <property type="component" value="Unassembled WGS sequence"/>
</dbReference>
<evidence type="ECO:0000313" key="48">
    <source>
        <dbReference type="Proteomes" id="UP000034692"/>
    </source>
</evidence>
<evidence type="ECO:0000313" key="11">
    <source>
        <dbReference type="EMBL" id="KKG98701.1"/>
    </source>
</evidence>
<feature type="transmembrane region" description="Helical" evidence="1">
    <location>
        <begin position="200"/>
        <end position="219"/>
    </location>
</feature>
<dbReference type="Pfam" id="PF07760">
    <property type="entry name" value="DUF1616"/>
    <property type="match status" value="1"/>
</dbReference>
<dbReference type="Proteomes" id="UP000033835">
    <property type="component" value="Unassembled WGS sequence"/>
</dbReference>
<dbReference type="Proteomes" id="UP000033864">
    <property type="component" value="Unassembled WGS sequence"/>
</dbReference>
<evidence type="ECO:0000313" key="3">
    <source>
        <dbReference type="EMBL" id="KKG02335.1"/>
    </source>
</evidence>
<dbReference type="Proteomes" id="UP000033814">
    <property type="component" value="Unassembled WGS sequence"/>
</dbReference>
<accession>A0A0F8SUG7</accession>
<evidence type="ECO:0000313" key="15">
    <source>
        <dbReference type="EMBL" id="KKH44710.1"/>
    </source>
</evidence>
<evidence type="ECO:0000313" key="23">
    <source>
        <dbReference type="EMBL" id="KKH83169.1"/>
    </source>
</evidence>
<dbReference type="GeneID" id="66136403"/>
<dbReference type="EMBL" id="JJQS01000113">
    <property type="protein sequence ID" value="KKH72766.1"/>
    <property type="molecule type" value="Genomic_DNA"/>
</dbReference>
<evidence type="ECO:0000313" key="46">
    <source>
        <dbReference type="Proteomes" id="UP000034657"/>
    </source>
</evidence>
<keyword evidence="1" id="KW-0812">Transmembrane</keyword>
<feature type="transmembrane region" description="Helical" evidence="1">
    <location>
        <begin position="12"/>
        <end position="33"/>
    </location>
</feature>
<evidence type="ECO:0000313" key="9">
    <source>
        <dbReference type="EMBL" id="KKG76729.1"/>
    </source>
</evidence>
<evidence type="ECO:0000313" key="4">
    <source>
        <dbReference type="EMBL" id="KKG05235.1"/>
    </source>
</evidence>
<evidence type="ECO:0000313" key="33">
    <source>
        <dbReference type="Proteomes" id="UP000033933"/>
    </source>
</evidence>
<evidence type="ECO:0000313" key="13">
    <source>
        <dbReference type="EMBL" id="KKH03804.1"/>
    </source>
</evidence>
<dbReference type="EMBL" id="JJQT01000184">
    <property type="protein sequence ID" value="KKH75267.1"/>
    <property type="molecule type" value="Genomic_DNA"/>
</dbReference>
<dbReference type="EMBL" id="JJRB01000115">
    <property type="protein sequence ID" value="KKI01915.1"/>
    <property type="molecule type" value="Genomic_DNA"/>
</dbReference>
<dbReference type="Gene3D" id="2.60.120.260">
    <property type="entry name" value="Galactose-binding domain-like"/>
    <property type="match status" value="1"/>
</dbReference>
<feature type="transmembrane region" description="Helical" evidence="1">
    <location>
        <begin position="71"/>
        <end position="92"/>
    </location>
</feature>
<dbReference type="EMBL" id="JJQG01000155">
    <property type="protein sequence ID" value="KKH34408.1"/>
    <property type="molecule type" value="Genomic_DNA"/>
</dbReference>
<dbReference type="EMBL" id="JJQR01000064">
    <property type="protein sequence ID" value="KKH76133.1"/>
    <property type="molecule type" value="Genomic_DNA"/>
</dbReference>
<evidence type="ECO:0000313" key="37">
    <source>
        <dbReference type="Proteomes" id="UP000034188"/>
    </source>
</evidence>
<evidence type="ECO:0000313" key="6">
    <source>
        <dbReference type="EMBL" id="KKG59635.1"/>
    </source>
</evidence>
<evidence type="ECO:0000313" key="31">
    <source>
        <dbReference type="Proteomes" id="UP000033864"/>
    </source>
</evidence>
<evidence type="ECO:0000313" key="32">
    <source>
        <dbReference type="Proteomes" id="UP000033885"/>
    </source>
</evidence>
<evidence type="ECO:0000313" key="25">
    <source>
        <dbReference type="EMBL" id="KKH89240.1"/>
    </source>
</evidence>
<dbReference type="Proteomes" id="UP000033885">
    <property type="component" value="Unassembled WGS sequence"/>
</dbReference>
<protein>
    <recommendedName>
        <fullName evidence="2">DUF1616 domain-containing protein</fullName>
    </recommendedName>
</protein>
<evidence type="ECO:0000313" key="7">
    <source>
        <dbReference type="EMBL" id="KKG61831.1"/>
    </source>
</evidence>
<proteinExistence type="predicted"/>
<evidence type="ECO:0000313" key="10">
    <source>
        <dbReference type="EMBL" id="KKG88395.1"/>
    </source>
</evidence>
<dbReference type="EMBL" id="JJPV01000007">
    <property type="protein sequence ID" value="KKH03804.1"/>
    <property type="molecule type" value="Genomic_DNA"/>
</dbReference>
<dbReference type="EMBL" id="JJPK01000031">
    <property type="protein sequence ID" value="KKG63741.1"/>
    <property type="molecule type" value="Genomic_DNA"/>
</dbReference>
<dbReference type="Proteomes" id="UP000034817">
    <property type="component" value="Unassembled WGS sequence"/>
</dbReference>
<evidence type="ECO:0000256" key="1">
    <source>
        <dbReference type="SAM" id="Phobius"/>
    </source>
</evidence>
<evidence type="ECO:0000313" key="30">
    <source>
        <dbReference type="Proteomes" id="UP000033835"/>
    </source>
</evidence>
<dbReference type="Proteomes" id="UP000034937">
    <property type="component" value="Unassembled WGS sequence"/>
</dbReference>
<evidence type="ECO:0000313" key="19">
    <source>
        <dbReference type="EMBL" id="KKH70351.1"/>
    </source>
</evidence>
<dbReference type="Proteomes" id="UP000034142">
    <property type="component" value="Unassembled WGS sequence"/>
</dbReference>
<dbReference type="Proteomes" id="UP000034758">
    <property type="component" value="Unassembled WGS sequence"/>
</dbReference>
<evidence type="ECO:0000313" key="42">
    <source>
        <dbReference type="Proteomes" id="UP000034468"/>
    </source>
</evidence>
<dbReference type="Proteomes" id="UP000034597">
    <property type="component" value="Unassembled WGS sequence"/>
</dbReference>
<sequence>MPHLQKCVFVDDLLAVTVLSCLGAIFVLVPPFNETFLRIPIALSLFFFVPGYAFISALFPGNKEISGIERFTLSVGFSLVLTVFDGFLISLLPWGYRPAPIVISILGITTFFSILAIFTRKLKDESEQFSFSLKKFTKSIQSDEVDEGPEEPEEITSPTEIRRFHKSKSKVKAKGLKYPSIKEKGAESRKKPLPPEIEKALVIALIGSIIISSAMLAYAKITREKETFTMLYLLGPDGKAEGYPNESFINVPVNVTVGIENHELQNINYILQMKVDEEVIQELNVPLKDGEVWQKNMTYTRHSLKNDRSKLEFALFKEDLGYFSYRSVHLYLDNNNTFSHLADEKYTDASSLPVIKNGEMESSELWNFTSNTEYITGSYVSGSGINSSLAYRISSSYNGSLSDYPGQYGEISQNITCDEDTMAVLSAYVTDNFNLTSKEESQLKYVAINGDTAWSDGVSEAEGWQHLEVPIALQAGENNLTFGLMQVPGEIVPVDVFWDRISLKPLSELSAYISETNTVETVPPTSSMLELPAFTTNKIFTVSWNGTDDISGIAYYSIDSSTDGVNWDTWISKTTDNSSSFTGKDNQTYYFRSKAVDRAGNEEPEHPGPDTQTQIYTGAPRVMLDITPNPCKTATTFHVTYPVPLQSAVCQVTRDGFESESCELKSLDNVTWTGNFIIRAGDHFYVEAVCTDIFGNTVSAFDELFVDRSILNFTIELTPKTIDKGDLDINVTPSTTLKSRPSVSVSGSPKVNVTYLTYSDGSYYYKARIKSELNEGEHKVSVDGYDLESEKITGNATFVVEHSG</sequence>
<dbReference type="EMBL" id="JJOT01000062">
    <property type="protein sequence ID" value="KKG02335.1"/>
    <property type="molecule type" value="Genomic_DNA"/>
</dbReference>
<evidence type="ECO:0000313" key="12">
    <source>
        <dbReference type="EMBL" id="KKH03552.1"/>
    </source>
</evidence>
<evidence type="ECO:0000313" key="26">
    <source>
        <dbReference type="EMBL" id="KKH94327.1"/>
    </source>
</evidence>
<dbReference type="Proteomes" id="UP000034566">
    <property type="component" value="Unassembled WGS sequence"/>
</dbReference>
<feature type="transmembrane region" description="Helical" evidence="1">
    <location>
        <begin position="39"/>
        <end position="59"/>
    </location>
</feature>
<dbReference type="InterPro" id="IPR011674">
    <property type="entry name" value="DUF1616"/>
</dbReference>
<dbReference type="EMBL" id="JJPI01000124">
    <property type="protein sequence ID" value="KKG51292.1"/>
    <property type="molecule type" value="Genomic_DNA"/>
</dbReference>
<feature type="domain" description="DUF1616" evidence="2">
    <location>
        <begin position="16"/>
        <end position="332"/>
    </location>
</feature>
<dbReference type="PATRIC" id="fig|2209.42.peg.849"/>
<dbReference type="Gene3D" id="2.60.40.10">
    <property type="entry name" value="Immunoglobulins"/>
    <property type="match status" value="1"/>
</dbReference>
<evidence type="ECO:0000313" key="40">
    <source>
        <dbReference type="Proteomes" id="UP000034279"/>
    </source>
</evidence>
<evidence type="ECO:0000313" key="45">
    <source>
        <dbReference type="Proteomes" id="UP000034597"/>
    </source>
</evidence>
<evidence type="ECO:0000313" key="16">
    <source>
        <dbReference type="EMBL" id="KKH45513.1"/>
    </source>
</evidence>
<dbReference type="Proteomes" id="UP000034692">
    <property type="component" value="Unassembled WGS sequence"/>
</dbReference>
<keyword evidence="1" id="KW-1133">Transmembrane helix</keyword>
<name>A0A0F8SUG7_METMZ</name>
<evidence type="ECO:0000313" key="28">
    <source>
        <dbReference type="EMBL" id="KKI06623.1"/>
    </source>
</evidence>
<dbReference type="EMBL" id="JJPT01000144">
    <property type="protein sequence ID" value="KKG88395.1"/>
    <property type="molecule type" value="Genomic_DNA"/>
</dbReference>
<dbReference type="EMBL" id="JJPL01000119">
    <property type="protein sequence ID" value="KKG61831.1"/>
    <property type="molecule type" value="Genomic_DNA"/>
</dbReference>
<evidence type="ECO:0000313" key="22">
    <source>
        <dbReference type="EMBL" id="KKH76133.1"/>
    </source>
</evidence>
<evidence type="ECO:0000313" key="21">
    <source>
        <dbReference type="EMBL" id="KKH75267.1"/>
    </source>
</evidence>
<evidence type="ECO:0000313" key="43">
    <source>
        <dbReference type="Proteomes" id="UP000034547"/>
    </source>
</evidence>
<evidence type="ECO:0000313" key="41">
    <source>
        <dbReference type="Proteomes" id="UP000034424"/>
    </source>
</evidence>
<dbReference type="EMBL" id="JJPU01000067">
    <property type="protein sequence ID" value="KKG98701.1"/>
    <property type="molecule type" value="Genomic_DNA"/>
</dbReference>
<dbReference type="Proteomes" id="UP000034872">
    <property type="component" value="Unassembled WGS sequence"/>
</dbReference>
<dbReference type="EMBL" id="JJPJ01000117">
    <property type="protein sequence ID" value="KKG59635.1"/>
    <property type="molecule type" value="Genomic_DNA"/>
</dbReference>
<dbReference type="Proteomes" id="UP000034253">
    <property type="component" value="Unassembled WGS sequence"/>
</dbReference>
<reference evidence="29 30" key="1">
    <citation type="journal article" date="2015" name="ISME J.">
        <title>Genomic and phenotypic differentiation among Methanosarcina mazei populations from Columbia River sediment.</title>
        <authorList>
            <person name="Youngblut N.D."/>
            <person name="Wirth J.S."/>
            <person name="Henriksen J.R."/>
            <person name="Smith M."/>
            <person name="Simon H."/>
            <person name="Metcalf W.W."/>
            <person name="Whitaker R.J."/>
        </authorList>
    </citation>
    <scope>NUCLEOTIDE SEQUENCE [LARGE SCALE GENOMIC DNA]</scope>
    <source>
        <strain evidence="14 49">1.H.A.1A.1</strain>
        <strain evidence="15 34">1.H.A.1A.3</strain>
        <strain evidence="16 31">1.H.A.1A.6</strain>
        <strain evidence="17 38">1.H.A.2.3</strain>
        <strain evidence="18 48">1.H.A.2.7</strain>
        <strain evidence="19 33">1.H.M.0.1</strain>
        <strain evidence="22 53">1.H.M.1A.1</strain>
        <strain evidence="20 35">1.H.M.1A.2</strain>
        <strain evidence="21 51">1.H.M.1A.3</strain>
        <strain evidence="23 29">1.H.M.2.2</strain>
        <strain evidence="24 54">1.H.M.2.3</strain>
        <strain evidence="25 47">1.H.M.2.4</strain>
        <strain evidence="26 52">1.H.T.2.1</strain>
        <strain evidence="28 32">1.H.T.2.3</strain>
        <strain evidence="27 43">1.H.T.2.5</strain>
        <strain evidence="4 36">2.F.A.2.3</strain>
        <strain evidence="3 45">2.F.T.0.2</strain>
        <strain evidence="5 37">3.F.T.1A.1</strain>
        <strain evidence="6 40">3.F.T.1A.2</strain>
        <strain evidence="8 44">3.F.T.1A.4</strain>
        <strain evidence="7 41">3.F.T.2.1</strain>
        <strain evidence="9 50">3.H.A.2.4</strain>
        <strain evidence="10 46">3.H.M.1A.1</strain>
        <strain evidence="11 42">3.H.M.1B.1</strain>
        <strain evidence="13 30">3.H.M.1B.2</strain>
        <strain evidence="12 39">3.H.M.1B.5</strain>
    </source>
</reference>
<dbReference type="Proteomes" id="UP000034424">
    <property type="component" value="Unassembled WGS sequence"/>
</dbReference>
<evidence type="ECO:0000313" key="49">
    <source>
        <dbReference type="Proteomes" id="UP000034758"/>
    </source>
</evidence>
<dbReference type="InterPro" id="IPR013783">
    <property type="entry name" value="Ig-like_fold"/>
</dbReference>
<dbReference type="AlphaFoldDB" id="A0A0F8SUG7"/>
<evidence type="ECO:0000313" key="38">
    <source>
        <dbReference type="Proteomes" id="UP000034232"/>
    </source>
</evidence>
<evidence type="ECO:0000313" key="27">
    <source>
        <dbReference type="EMBL" id="KKI01915.1"/>
    </source>
</evidence>
<dbReference type="EMBL" id="JJQW01000091">
    <property type="protein sequence ID" value="KKH86629.1"/>
    <property type="molecule type" value="Genomic_DNA"/>
</dbReference>
<comment type="caution">
    <text evidence="19">The sequence shown here is derived from an EMBL/GenBank/DDBJ whole genome shotgun (WGS) entry which is preliminary data.</text>
</comment>
<dbReference type="EMBL" id="JJPW01000013">
    <property type="protein sequence ID" value="KKH03552.1"/>
    <property type="molecule type" value="Genomic_DNA"/>
</dbReference>
<evidence type="ECO:0000313" key="54">
    <source>
        <dbReference type="Proteomes" id="UP000034937"/>
    </source>
</evidence>
<dbReference type="Proteomes" id="UP000034842">
    <property type="component" value="Unassembled WGS sequence"/>
</dbReference>
<dbReference type="EMBL" id="JJQO01000315">
    <property type="protein sequence ID" value="KKH59627.1"/>
    <property type="molecule type" value="Genomic_DNA"/>
</dbReference>
<dbReference type="EMBL" id="JJQH01000006">
    <property type="protein sequence ID" value="KKH44710.1"/>
    <property type="molecule type" value="Genomic_DNA"/>
</dbReference>
<dbReference type="EMBL" id="JJQV01000079">
    <property type="protein sequence ID" value="KKH83169.1"/>
    <property type="molecule type" value="Genomic_DNA"/>
</dbReference>
<evidence type="ECO:0000313" key="29">
    <source>
        <dbReference type="Proteomes" id="UP000033814"/>
    </source>
</evidence>
<evidence type="ECO:0000313" key="18">
    <source>
        <dbReference type="EMBL" id="KKH59627.1"/>
    </source>
</evidence>
<dbReference type="Proteomes" id="UP000034279">
    <property type="component" value="Unassembled WGS sequence"/>
</dbReference>
<dbReference type="EMBL" id="JJQQ01000001">
    <property type="protein sequence ID" value="KKH70351.1"/>
    <property type="molecule type" value="Genomic_DNA"/>
</dbReference>
<evidence type="ECO:0000313" key="8">
    <source>
        <dbReference type="EMBL" id="KKG63741.1"/>
    </source>
</evidence>
<keyword evidence="1" id="KW-0472">Membrane</keyword>
<gene>
    <name evidence="4" type="ORF">DU31_00520</name>
    <name evidence="5" type="ORF">DU33_03890</name>
    <name evidence="3" type="ORF">DU40_14805</name>
    <name evidence="8" type="ORF">DU45_09020</name>
    <name evidence="15" type="ORF">DU50_20300</name>
    <name evidence="14" type="ORF">DU54_02805</name>
    <name evidence="9" type="ORF">DU55_00785</name>
    <name evidence="12" type="ORF">DU56_03040</name>
    <name evidence="6" type="ORF">DU64_07730</name>
    <name evidence="11" type="ORF">DU66_08270</name>
    <name evidence="7" type="ORF">DU67_03845</name>
    <name evidence="13" type="ORF">DU68_08990</name>
    <name evidence="10" type="ORF">DU69_17170</name>
    <name evidence="18" type="ORF">DU75_20345</name>
    <name evidence="17" type="ORF">DU76_00675</name>
    <name evidence="20" type="ORF">DU77_03395</name>
    <name evidence="21" type="ORF">DU78_06035</name>
    <name evidence="25" type="ORF">DU79_09130</name>
    <name evidence="28" type="ORF">DU81_03135</name>
    <name evidence="23" type="ORF">DU82_02635</name>
    <name evidence="27" type="ORF">DU83_16405</name>
    <name evidence="26" type="ORF">DU84_01525</name>
    <name evidence="16" type="ORF">DU85_15060</name>
    <name evidence="22" type="ORF">DU86_00705</name>
    <name evidence="19" type="ORF">DU87_10690</name>
    <name evidence="24" type="ORF">DU88_17235</name>
</gene>
<evidence type="ECO:0000313" key="14">
    <source>
        <dbReference type="EMBL" id="KKH34408.1"/>
    </source>
</evidence>
<feature type="transmembrane region" description="Helical" evidence="1">
    <location>
        <begin position="98"/>
        <end position="118"/>
    </location>
</feature>
<dbReference type="EMBL" id="JJRA01000008">
    <property type="protein sequence ID" value="KKI06623.1"/>
    <property type="molecule type" value="Genomic_DNA"/>
</dbReference>
<dbReference type="EMBL" id="JJOR01000068">
    <property type="protein sequence ID" value="KKG05235.1"/>
    <property type="molecule type" value="Genomic_DNA"/>
</dbReference>
<evidence type="ECO:0000313" key="36">
    <source>
        <dbReference type="Proteomes" id="UP000034142"/>
    </source>
</evidence>
<evidence type="ECO:0000313" key="5">
    <source>
        <dbReference type="EMBL" id="KKG51292.1"/>
    </source>
</evidence>
<dbReference type="Proteomes" id="UP000034657">
    <property type="component" value="Unassembled WGS sequence"/>
</dbReference>
<dbReference type="Proteomes" id="UP000034547">
    <property type="component" value="Unassembled WGS sequence"/>
</dbReference>
<dbReference type="Proteomes" id="UP000034188">
    <property type="component" value="Unassembled WGS sequence"/>
</dbReference>
<dbReference type="Proteomes" id="UP000034021">
    <property type="component" value="Unassembled WGS sequence"/>
</dbReference>
<evidence type="ECO:0000313" key="24">
    <source>
        <dbReference type="EMBL" id="KKH86629.1"/>
    </source>
</evidence>
<dbReference type="Proteomes" id="UP000033933">
    <property type="component" value="Unassembled WGS sequence"/>
</dbReference>
<dbReference type="RefSeq" id="WP_048038462.1">
    <property type="nucleotide sequence ID" value="NZ_AP019780.1"/>
</dbReference>
<evidence type="ECO:0000313" key="47">
    <source>
        <dbReference type="Proteomes" id="UP000034668"/>
    </source>
</evidence>
<dbReference type="Proteomes" id="UP000034925">
    <property type="component" value="Unassembled WGS sequence"/>
</dbReference>
<dbReference type="EMBL" id="JJPP01000146">
    <property type="protein sequence ID" value="KKG76729.1"/>
    <property type="molecule type" value="Genomic_DNA"/>
</dbReference>
<dbReference type="Proteomes" id="UP000034232">
    <property type="component" value="Unassembled WGS sequence"/>
</dbReference>
<dbReference type="EMBL" id="JJQJ01000177">
    <property type="protein sequence ID" value="KKH45513.1"/>
    <property type="molecule type" value="Genomic_DNA"/>
</dbReference>
<dbReference type="EMBL" id="JJQX01000228">
    <property type="protein sequence ID" value="KKH89240.1"/>
    <property type="molecule type" value="Genomic_DNA"/>
</dbReference>
<evidence type="ECO:0000313" key="53">
    <source>
        <dbReference type="Proteomes" id="UP000034925"/>
    </source>
</evidence>
<dbReference type="Proteomes" id="UP000034468">
    <property type="component" value="Unassembled WGS sequence"/>
</dbReference>
<dbReference type="Proteomes" id="UP000034668">
    <property type="component" value="Unassembled WGS sequence"/>
</dbReference>
<evidence type="ECO:0000313" key="50">
    <source>
        <dbReference type="Proteomes" id="UP000034817"/>
    </source>
</evidence>
<evidence type="ECO:0000313" key="20">
    <source>
        <dbReference type="EMBL" id="KKH72766.1"/>
    </source>
</evidence>
<organism evidence="19 33">
    <name type="scientific">Methanosarcina mazei</name>
    <name type="common">Methanosarcina frisia</name>
    <dbReference type="NCBI Taxonomy" id="2209"/>
    <lineage>
        <taxon>Archaea</taxon>
        <taxon>Methanobacteriati</taxon>
        <taxon>Methanobacteriota</taxon>
        <taxon>Stenosarchaea group</taxon>
        <taxon>Methanomicrobia</taxon>
        <taxon>Methanosarcinales</taxon>
        <taxon>Methanosarcinaceae</taxon>
        <taxon>Methanosarcina</taxon>
    </lineage>
</organism>
<dbReference type="EMBL" id="JJQZ01000116">
    <property type="protein sequence ID" value="KKH94327.1"/>
    <property type="molecule type" value="Genomic_DNA"/>
</dbReference>
<evidence type="ECO:0000313" key="34">
    <source>
        <dbReference type="Proteomes" id="UP000034021"/>
    </source>
</evidence>
<evidence type="ECO:0000259" key="2">
    <source>
        <dbReference type="Pfam" id="PF07760"/>
    </source>
</evidence>
<evidence type="ECO:0000313" key="35">
    <source>
        <dbReference type="Proteomes" id="UP000034040"/>
    </source>
</evidence>
<evidence type="ECO:0000313" key="51">
    <source>
        <dbReference type="Proteomes" id="UP000034842"/>
    </source>
</evidence>
<evidence type="ECO:0000313" key="39">
    <source>
        <dbReference type="Proteomes" id="UP000034253"/>
    </source>
</evidence>